<dbReference type="Proteomes" id="UP000256514">
    <property type="component" value="Unassembled WGS sequence"/>
</dbReference>
<evidence type="ECO:0000256" key="3">
    <source>
        <dbReference type="ARBA" id="ARBA00022692"/>
    </source>
</evidence>
<evidence type="ECO:0000256" key="6">
    <source>
        <dbReference type="ARBA" id="ARBA00022989"/>
    </source>
</evidence>
<dbReference type="InterPro" id="IPR036640">
    <property type="entry name" value="ABC1_TM_sf"/>
</dbReference>
<accession>A0A3D8IT82</accession>
<dbReference type="GO" id="GO:0005886">
    <property type="term" value="C:plasma membrane"/>
    <property type="evidence" value="ECO:0007669"/>
    <property type="project" value="UniProtKB-SubCell"/>
</dbReference>
<organism evidence="12 13">
    <name type="scientific">Helicobacter equorum</name>
    <dbReference type="NCBI Taxonomy" id="361872"/>
    <lineage>
        <taxon>Bacteria</taxon>
        <taxon>Pseudomonadati</taxon>
        <taxon>Campylobacterota</taxon>
        <taxon>Epsilonproteobacteria</taxon>
        <taxon>Campylobacterales</taxon>
        <taxon>Helicobacteraceae</taxon>
        <taxon>Helicobacter</taxon>
    </lineage>
</organism>
<proteinExistence type="predicted"/>
<dbReference type="Pfam" id="PF00664">
    <property type="entry name" value="ABC_membrane"/>
    <property type="match status" value="1"/>
</dbReference>
<keyword evidence="7 9" id="KW-0472">Membrane</keyword>
<keyword evidence="4" id="KW-0547">Nucleotide-binding</keyword>
<dbReference type="GO" id="GO:0015421">
    <property type="term" value="F:ABC-type oligopeptide transporter activity"/>
    <property type="evidence" value="ECO:0007669"/>
    <property type="project" value="TreeGrafter"/>
</dbReference>
<dbReference type="PROSITE" id="PS50893">
    <property type="entry name" value="ABC_TRANSPORTER_2"/>
    <property type="match status" value="1"/>
</dbReference>
<comment type="caution">
    <text evidence="12">The sequence shown here is derived from an EMBL/GenBank/DDBJ whole genome shotgun (WGS) entry which is preliminary data.</text>
</comment>
<dbReference type="Gene3D" id="1.20.1560.10">
    <property type="entry name" value="ABC transporter type 1, transmembrane domain"/>
    <property type="match status" value="1"/>
</dbReference>
<dbReference type="InterPro" id="IPR027417">
    <property type="entry name" value="P-loop_NTPase"/>
</dbReference>
<feature type="transmembrane region" description="Helical" evidence="9">
    <location>
        <begin position="155"/>
        <end position="171"/>
    </location>
</feature>
<dbReference type="InterPro" id="IPR003593">
    <property type="entry name" value="AAA+_ATPase"/>
</dbReference>
<dbReference type="InterPro" id="IPR011527">
    <property type="entry name" value="ABC1_TM_dom"/>
</dbReference>
<evidence type="ECO:0000259" key="10">
    <source>
        <dbReference type="PROSITE" id="PS50893"/>
    </source>
</evidence>
<feature type="domain" description="ABC transmembrane type-1" evidence="11">
    <location>
        <begin position="23"/>
        <end position="319"/>
    </location>
</feature>
<evidence type="ECO:0000256" key="1">
    <source>
        <dbReference type="ARBA" id="ARBA00004651"/>
    </source>
</evidence>
<keyword evidence="2" id="KW-0813">Transport</keyword>
<dbReference type="InterPro" id="IPR003439">
    <property type="entry name" value="ABC_transporter-like_ATP-bd"/>
</dbReference>
<reference evidence="12 13" key="1">
    <citation type="submission" date="2018-04" db="EMBL/GenBank/DDBJ databases">
        <title>Novel Campyloabacter and Helicobacter Species and Strains.</title>
        <authorList>
            <person name="Mannion A.J."/>
            <person name="Shen Z."/>
            <person name="Fox J.G."/>
        </authorList>
    </citation>
    <scope>NUCLEOTIDE SEQUENCE [LARGE SCALE GENOMIC DNA]</scope>
    <source>
        <strain evidence="12 13">MIT 12-6600</strain>
    </source>
</reference>
<dbReference type="FunFam" id="3.40.50.300:FF:000604">
    <property type="entry name" value="ABC transporter B family member 28"/>
    <property type="match status" value="1"/>
</dbReference>
<evidence type="ECO:0000256" key="8">
    <source>
        <dbReference type="ARBA" id="ARBA00040960"/>
    </source>
</evidence>
<dbReference type="GO" id="GO:0005737">
    <property type="term" value="C:cytoplasm"/>
    <property type="evidence" value="ECO:0007669"/>
    <property type="project" value="UniProtKB-ARBA"/>
</dbReference>
<dbReference type="GO" id="GO:0005524">
    <property type="term" value="F:ATP binding"/>
    <property type="evidence" value="ECO:0007669"/>
    <property type="project" value="UniProtKB-KW"/>
</dbReference>
<feature type="transmembrane region" description="Helical" evidence="9">
    <location>
        <begin position="21"/>
        <end position="43"/>
    </location>
</feature>
<dbReference type="GO" id="GO:0016887">
    <property type="term" value="F:ATP hydrolysis activity"/>
    <property type="evidence" value="ECO:0007669"/>
    <property type="project" value="InterPro"/>
</dbReference>
<dbReference type="RefSeq" id="WP_115570615.1">
    <property type="nucleotide sequence ID" value="NZ_NXLT01000002.1"/>
</dbReference>
<feature type="transmembrane region" description="Helical" evidence="9">
    <location>
        <begin position="177"/>
        <end position="195"/>
    </location>
</feature>
<dbReference type="Pfam" id="PF00005">
    <property type="entry name" value="ABC_tran"/>
    <property type="match status" value="1"/>
</dbReference>
<dbReference type="AlphaFoldDB" id="A0A3D8IT82"/>
<evidence type="ECO:0000259" key="11">
    <source>
        <dbReference type="PROSITE" id="PS50929"/>
    </source>
</evidence>
<evidence type="ECO:0000313" key="12">
    <source>
        <dbReference type="EMBL" id="RDU67791.1"/>
    </source>
</evidence>
<evidence type="ECO:0000256" key="9">
    <source>
        <dbReference type="SAM" id="Phobius"/>
    </source>
</evidence>
<dbReference type="PANTHER" id="PTHR43394">
    <property type="entry name" value="ATP-DEPENDENT PERMEASE MDL1, MITOCHONDRIAL"/>
    <property type="match status" value="1"/>
</dbReference>
<protein>
    <recommendedName>
        <fullName evidence="8">Multidrug resistance-like ATP-binding protein MdlB</fullName>
    </recommendedName>
</protein>
<feature type="transmembrane region" description="Helical" evidence="9">
    <location>
        <begin position="71"/>
        <end position="93"/>
    </location>
</feature>
<dbReference type="OrthoDB" id="9760168at2"/>
<keyword evidence="13" id="KW-1185">Reference proteome</keyword>
<dbReference type="Gene3D" id="3.40.50.300">
    <property type="entry name" value="P-loop containing nucleotide triphosphate hydrolases"/>
    <property type="match status" value="1"/>
</dbReference>
<gene>
    <name evidence="12" type="ORF">CQA54_02355</name>
</gene>
<evidence type="ECO:0000256" key="5">
    <source>
        <dbReference type="ARBA" id="ARBA00022840"/>
    </source>
</evidence>
<evidence type="ECO:0000313" key="13">
    <source>
        <dbReference type="Proteomes" id="UP000256514"/>
    </source>
</evidence>
<evidence type="ECO:0000256" key="7">
    <source>
        <dbReference type="ARBA" id="ARBA00023136"/>
    </source>
</evidence>
<evidence type="ECO:0000256" key="2">
    <source>
        <dbReference type="ARBA" id="ARBA00022448"/>
    </source>
</evidence>
<dbReference type="PROSITE" id="PS00211">
    <property type="entry name" value="ABC_TRANSPORTER_1"/>
    <property type="match status" value="1"/>
</dbReference>
<dbReference type="InterPro" id="IPR039421">
    <property type="entry name" value="Type_1_exporter"/>
</dbReference>
<dbReference type="PROSITE" id="PS50929">
    <property type="entry name" value="ABC_TM1F"/>
    <property type="match status" value="1"/>
</dbReference>
<keyword evidence="5" id="KW-0067">ATP-binding</keyword>
<dbReference type="SMART" id="SM00382">
    <property type="entry name" value="AAA"/>
    <property type="match status" value="1"/>
</dbReference>
<name>A0A3D8IT82_9HELI</name>
<sequence length="572" mass="64317">MKTLSQFFRRFLPYIKGHYASFLIAVGASLLAALCTAGATYMIEPLLGTLMGKVPKDTPFFSFEDMAKNNLLAIAMPLLIILIYFGKAGGTYVQSYFMNFIGQDIVRQVRDKMLTHILSLELNFFNKMRGGELMSRITNDIGIIRMAVSNYITDFIREFSTIIGLIFIVFYQSPKLAIIGLIVIPLAIIPINIIIRKMKKYARSLQEKNADITSKLTEIFNNIEIIKASNGEALEAEHFKEQNKQFLKISMKSVRVGELTSPLMEFLGAVALAAIIYIATIEIHAGNLSAEEFGSFAAALFMIFTPFKKLVNLWGNMQNAIVASDRIFEILNKTSNITDGTHILHKPIDSIKIKNATFSYEQTHALRGVSLDFKRNEIIALVGKSGSGKSTLVNLILRLYECDSGEILINDKNIKDYTQKSLRENIAIVTQRIFIFNDTIAKNVAYGMEVDENRVIEALKNAQMYEYVQAMPQGIHTILDEFGTNLSGGQRQRIAIARAMYKNPDVFILDEVTSALDSQTEDLIKEAIHLIRKDKIIILIAHRPSTIELANKVVEISEGKVTKIHEQEKTFL</sequence>
<dbReference type="CDD" id="cd18552">
    <property type="entry name" value="ABC_6TM_MsbA_like"/>
    <property type="match status" value="1"/>
</dbReference>
<dbReference type="SUPFAM" id="SSF90123">
    <property type="entry name" value="ABC transporter transmembrane region"/>
    <property type="match status" value="1"/>
</dbReference>
<keyword evidence="3 9" id="KW-0812">Transmembrane</keyword>
<dbReference type="InterPro" id="IPR017871">
    <property type="entry name" value="ABC_transporter-like_CS"/>
</dbReference>
<keyword evidence="6 9" id="KW-1133">Transmembrane helix</keyword>
<feature type="transmembrane region" description="Helical" evidence="9">
    <location>
        <begin position="259"/>
        <end position="281"/>
    </location>
</feature>
<feature type="domain" description="ABC transporter" evidence="10">
    <location>
        <begin position="351"/>
        <end position="572"/>
    </location>
</feature>
<dbReference type="PANTHER" id="PTHR43394:SF1">
    <property type="entry name" value="ATP-BINDING CASSETTE SUB-FAMILY B MEMBER 10, MITOCHONDRIAL"/>
    <property type="match status" value="1"/>
</dbReference>
<dbReference type="SUPFAM" id="SSF52540">
    <property type="entry name" value="P-loop containing nucleoside triphosphate hydrolases"/>
    <property type="match status" value="1"/>
</dbReference>
<comment type="subcellular location">
    <subcellularLocation>
        <location evidence="1">Cell membrane</location>
        <topology evidence="1">Multi-pass membrane protein</topology>
    </subcellularLocation>
</comment>
<evidence type="ECO:0000256" key="4">
    <source>
        <dbReference type="ARBA" id="ARBA00022741"/>
    </source>
</evidence>
<dbReference type="EMBL" id="NXLT01000002">
    <property type="protein sequence ID" value="RDU67791.1"/>
    <property type="molecule type" value="Genomic_DNA"/>
</dbReference>